<dbReference type="Pfam" id="PF18096">
    <property type="entry name" value="Thump_like"/>
    <property type="match status" value="1"/>
</dbReference>
<dbReference type="EMBL" id="JAFIDN010000005">
    <property type="protein sequence ID" value="MBP3192668.1"/>
    <property type="molecule type" value="Genomic_DNA"/>
</dbReference>
<dbReference type="InterPro" id="IPR029063">
    <property type="entry name" value="SAM-dependent_MTases_sf"/>
</dbReference>
<sequence length="427" mass="48200">MLLIHTTGWTDILEQHRDWSPAAFALNYSGKKEWPVREIAEQLHCYPRAERKLLDLHTPGMIYLREPLEQSSGFAAATYRARRWSASSAADLTGGLGIDSAAWARAGTGVYYCEKNTELAEIAAHNHRLLGLEGKIFHMNDDAVSWLASRSGEKPGEPFCDIVYIDPSRRSRGRRVVTPDDSEPPVLQHLDLIRSAGSRYLVKLSPMMDANLAGREFEGCRTIVAVSVEGEVKELLVEGIGHHGVRKGKHQGLHQDQSEQPDDQHELSRPVPEVVLLDSRGYEKFRVTGPADKADRAAADIMPPDEWLYDPDPALHKMKLIDQVAVQFGLGRLHRDAGYLTGSHLASDFPGKVYKIEEILEFKPRKVKTRLKQQGYERVHIHQRGFPHTVDQLYRKLNLKMGDDAHLFALSDHQDRLVLLVTRPEKI</sequence>
<name>A0A8J7S978_9BACT</name>
<dbReference type="RefSeq" id="WP_210511586.1">
    <property type="nucleotide sequence ID" value="NZ_JAFIDN010000005.1"/>
</dbReference>
<dbReference type="Gene3D" id="3.40.50.150">
    <property type="entry name" value="Vaccinia Virus protein VP39"/>
    <property type="match status" value="1"/>
</dbReference>
<dbReference type="SUPFAM" id="SSF53335">
    <property type="entry name" value="S-adenosyl-L-methionine-dependent methyltransferases"/>
    <property type="match status" value="1"/>
</dbReference>
<keyword evidence="4" id="KW-1185">Reference proteome</keyword>
<feature type="region of interest" description="Disordered" evidence="1">
    <location>
        <begin position="246"/>
        <end position="269"/>
    </location>
</feature>
<accession>A0A8J7S978</accession>
<protein>
    <recommendedName>
        <fullName evidence="2">THUMP-like domain-containing protein</fullName>
    </recommendedName>
</protein>
<feature type="domain" description="THUMP-like" evidence="2">
    <location>
        <begin position="351"/>
        <end position="422"/>
    </location>
</feature>
<dbReference type="AlphaFoldDB" id="A0A8J7S978"/>
<proteinExistence type="predicted"/>
<dbReference type="Proteomes" id="UP000673975">
    <property type="component" value="Unassembled WGS sequence"/>
</dbReference>
<gene>
    <name evidence="3" type="ORF">NATSA_08330</name>
</gene>
<organism evidence="3 4">
    <name type="scientific">Natronogracilivirga saccharolytica</name>
    <dbReference type="NCBI Taxonomy" id="2812953"/>
    <lineage>
        <taxon>Bacteria</taxon>
        <taxon>Pseudomonadati</taxon>
        <taxon>Balneolota</taxon>
        <taxon>Balneolia</taxon>
        <taxon>Balneolales</taxon>
        <taxon>Cyclonatronaceae</taxon>
        <taxon>Natronogracilivirga</taxon>
    </lineage>
</organism>
<comment type="caution">
    <text evidence="3">The sequence shown here is derived from an EMBL/GenBank/DDBJ whole genome shotgun (WGS) entry which is preliminary data.</text>
</comment>
<reference evidence="3" key="1">
    <citation type="submission" date="2021-02" db="EMBL/GenBank/DDBJ databases">
        <title>Natronogracilivirga saccharolytica gen. nov. sp. nov. a new anaerobic, haloalkiliphilic carbohydrate-fermenting bacterium from soda lake and proposing of Cyclonatronumiaceae fam. nov. in the phylum Balneolaeota.</title>
        <authorList>
            <person name="Zhilina T.N."/>
            <person name="Sorokin D.Y."/>
            <person name="Zavarzina D.G."/>
            <person name="Toshchakov S.V."/>
            <person name="Kublanov I.V."/>
        </authorList>
    </citation>
    <scope>NUCLEOTIDE SEQUENCE</scope>
    <source>
        <strain evidence="3">Z-1702</strain>
    </source>
</reference>
<evidence type="ECO:0000256" key="1">
    <source>
        <dbReference type="SAM" id="MobiDB-lite"/>
    </source>
</evidence>
<evidence type="ECO:0000313" key="4">
    <source>
        <dbReference type="Proteomes" id="UP000673975"/>
    </source>
</evidence>
<evidence type="ECO:0000259" key="2">
    <source>
        <dbReference type="Pfam" id="PF18096"/>
    </source>
</evidence>
<dbReference type="InterPro" id="IPR041497">
    <property type="entry name" value="Thump-like"/>
</dbReference>
<evidence type="ECO:0000313" key="3">
    <source>
        <dbReference type="EMBL" id="MBP3192668.1"/>
    </source>
</evidence>